<dbReference type="GO" id="GO:0051607">
    <property type="term" value="P:defense response to virus"/>
    <property type="evidence" value="ECO:0007669"/>
    <property type="project" value="UniProtKB-KW"/>
</dbReference>
<keyword evidence="3" id="KW-0051">Antiviral defense</keyword>
<dbReference type="Pfam" id="PF01966">
    <property type="entry name" value="HD"/>
    <property type="match status" value="1"/>
</dbReference>
<evidence type="ECO:0000313" key="6">
    <source>
        <dbReference type="Proteomes" id="UP000016608"/>
    </source>
</evidence>
<protein>
    <recommendedName>
        <fullName evidence="4">HD Cas3-type domain-containing protein</fullName>
    </recommendedName>
</protein>
<evidence type="ECO:0000256" key="1">
    <source>
        <dbReference type="ARBA" id="ARBA00022723"/>
    </source>
</evidence>
<dbReference type="EMBL" id="AWVJ01000136">
    <property type="protein sequence ID" value="ERK43947.1"/>
    <property type="molecule type" value="Genomic_DNA"/>
</dbReference>
<gene>
    <name evidence="5" type="ORF">HMPREF0373_02205</name>
</gene>
<organism evidence="5 6">
    <name type="scientific">Eubacterium ramulus ATCC 29099</name>
    <dbReference type="NCBI Taxonomy" id="1256908"/>
    <lineage>
        <taxon>Bacteria</taxon>
        <taxon>Bacillati</taxon>
        <taxon>Bacillota</taxon>
        <taxon>Clostridia</taxon>
        <taxon>Eubacteriales</taxon>
        <taxon>Eubacteriaceae</taxon>
        <taxon>Eubacterium</taxon>
    </lineage>
</organism>
<dbReference type="PROSITE" id="PS51643">
    <property type="entry name" value="HD_CAS3"/>
    <property type="match status" value="1"/>
</dbReference>
<evidence type="ECO:0000256" key="2">
    <source>
        <dbReference type="ARBA" id="ARBA00022801"/>
    </source>
</evidence>
<dbReference type="GO" id="GO:0046872">
    <property type="term" value="F:metal ion binding"/>
    <property type="evidence" value="ECO:0007669"/>
    <property type="project" value="UniProtKB-KW"/>
</dbReference>
<keyword evidence="1" id="KW-0479">Metal-binding</keyword>
<dbReference type="GeneID" id="42788014"/>
<proteinExistence type="predicted"/>
<dbReference type="Gene3D" id="1.10.3210.30">
    <property type="match status" value="1"/>
</dbReference>
<name>U2QZ14_EUBRA</name>
<dbReference type="eggNOG" id="COG1203">
    <property type="taxonomic scope" value="Bacteria"/>
</dbReference>
<evidence type="ECO:0000256" key="3">
    <source>
        <dbReference type="ARBA" id="ARBA00023118"/>
    </source>
</evidence>
<comment type="caution">
    <text evidence="5">The sequence shown here is derived from an EMBL/GenBank/DDBJ whole genome shotgun (WGS) entry which is preliminary data.</text>
</comment>
<dbReference type="HOGENOM" id="CLU_2478731_0_0_9"/>
<evidence type="ECO:0000259" key="4">
    <source>
        <dbReference type="PROSITE" id="PS51643"/>
    </source>
</evidence>
<dbReference type="AlphaFoldDB" id="U2QZ14"/>
<feature type="domain" description="HD Cas3-type" evidence="4">
    <location>
        <begin position="24"/>
        <end position="87"/>
    </location>
</feature>
<dbReference type="InterPro" id="IPR006674">
    <property type="entry name" value="HD_domain"/>
</dbReference>
<keyword evidence="2" id="KW-0378">Hydrolase</keyword>
<reference evidence="5 6" key="1">
    <citation type="submission" date="2013-06" db="EMBL/GenBank/DDBJ databases">
        <authorList>
            <person name="Weinstock G."/>
            <person name="Sodergren E."/>
            <person name="Lobos E.A."/>
            <person name="Fulton L."/>
            <person name="Fulton R."/>
            <person name="Courtney L."/>
            <person name="Fronick C."/>
            <person name="O'Laughlin M."/>
            <person name="Godfrey J."/>
            <person name="Wilson R.M."/>
            <person name="Miner T."/>
            <person name="Farmer C."/>
            <person name="Delehaunty K."/>
            <person name="Cordes M."/>
            <person name="Minx P."/>
            <person name="Tomlinson C."/>
            <person name="Chen J."/>
            <person name="Wollam A."/>
            <person name="Pepin K.H."/>
            <person name="Bhonagiri V."/>
            <person name="Zhang X."/>
            <person name="Warren W."/>
            <person name="Mitreva M."/>
            <person name="Mardis E.R."/>
            <person name="Wilson R.K."/>
        </authorList>
    </citation>
    <scope>NUCLEOTIDE SEQUENCE [LARGE SCALE GENOMIC DNA]</scope>
    <source>
        <strain evidence="5 6">ATCC 29099</strain>
    </source>
</reference>
<dbReference type="RefSeq" id="WP_021740733.1">
    <property type="nucleotide sequence ID" value="NZ_KI271191.1"/>
</dbReference>
<dbReference type="InterPro" id="IPR038257">
    <property type="entry name" value="CRISPR-assoc_Cas3_HD_sf"/>
</dbReference>
<evidence type="ECO:0000313" key="5">
    <source>
        <dbReference type="EMBL" id="ERK43947.1"/>
    </source>
</evidence>
<dbReference type="PATRIC" id="fig|1256908.3.peg.2033"/>
<dbReference type="Proteomes" id="UP000016608">
    <property type="component" value="Unassembled WGS sequence"/>
</dbReference>
<keyword evidence="6" id="KW-1185">Reference proteome</keyword>
<dbReference type="InterPro" id="IPR006483">
    <property type="entry name" value="CRISPR-assoc_Cas3_HD"/>
</dbReference>
<dbReference type="NCBIfam" id="TIGR01596">
    <property type="entry name" value="cas3_HD"/>
    <property type="match status" value="1"/>
</dbReference>
<dbReference type="CDD" id="cd09641">
    <property type="entry name" value="Cas3''_I"/>
    <property type="match status" value="1"/>
</dbReference>
<dbReference type="SUPFAM" id="SSF109604">
    <property type="entry name" value="HD-domain/PDEase-like"/>
    <property type="match status" value="1"/>
</dbReference>
<accession>U2QZ14</accession>
<sequence>MNYYHVQDTEIMVRRNGMEKRIFRRGTAERAGEFAEKFGKREWGYCCGMLHDIGKYSKEFQRKIQENTNERVDHATAGDRTSCYSLA</sequence>
<dbReference type="GO" id="GO:0016787">
    <property type="term" value="F:hydrolase activity"/>
    <property type="evidence" value="ECO:0007669"/>
    <property type="project" value="UniProtKB-KW"/>
</dbReference>